<proteinExistence type="predicted"/>
<feature type="compositionally biased region" description="Polar residues" evidence="1">
    <location>
        <begin position="107"/>
        <end position="127"/>
    </location>
</feature>
<evidence type="ECO:0000313" key="3">
    <source>
        <dbReference type="Proteomes" id="UP001066276"/>
    </source>
</evidence>
<evidence type="ECO:0000313" key="2">
    <source>
        <dbReference type="EMBL" id="KAJ1189711.1"/>
    </source>
</evidence>
<gene>
    <name evidence="2" type="ORF">NDU88_006453</name>
</gene>
<evidence type="ECO:0000256" key="1">
    <source>
        <dbReference type="SAM" id="MobiDB-lite"/>
    </source>
</evidence>
<name>A0AAV7UM61_PLEWA</name>
<protein>
    <submittedName>
        <fullName evidence="2">Uncharacterized protein</fullName>
    </submittedName>
</protein>
<sequence length="127" mass="13799">MHSPPCNNLQPKLGTCRTGAVCPPWPDRRTPAFIGKKPLTLHARGQGKHTGTSKGIPGDVRVNALDAPPTGQGKQGTTTAQQERRHPCSQQERRPAQKQTGKRRSMQDLQQPAKQAIAQQSVAPKQV</sequence>
<keyword evidence="3" id="KW-1185">Reference proteome</keyword>
<accession>A0AAV7UM61</accession>
<feature type="compositionally biased region" description="Low complexity" evidence="1">
    <location>
        <begin position="70"/>
        <end position="81"/>
    </location>
</feature>
<dbReference type="EMBL" id="JANPWB010000005">
    <property type="protein sequence ID" value="KAJ1189711.1"/>
    <property type="molecule type" value="Genomic_DNA"/>
</dbReference>
<dbReference type="AlphaFoldDB" id="A0AAV7UM61"/>
<feature type="compositionally biased region" description="Polar residues" evidence="1">
    <location>
        <begin position="1"/>
        <end position="10"/>
    </location>
</feature>
<comment type="caution">
    <text evidence="2">The sequence shown here is derived from an EMBL/GenBank/DDBJ whole genome shotgun (WGS) entry which is preliminary data.</text>
</comment>
<feature type="region of interest" description="Disordered" evidence="1">
    <location>
        <begin position="1"/>
        <end position="127"/>
    </location>
</feature>
<organism evidence="2 3">
    <name type="scientific">Pleurodeles waltl</name>
    <name type="common">Iberian ribbed newt</name>
    <dbReference type="NCBI Taxonomy" id="8319"/>
    <lineage>
        <taxon>Eukaryota</taxon>
        <taxon>Metazoa</taxon>
        <taxon>Chordata</taxon>
        <taxon>Craniata</taxon>
        <taxon>Vertebrata</taxon>
        <taxon>Euteleostomi</taxon>
        <taxon>Amphibia</taxon>
        <taxon>Batrachia</taxon>
        <taxon>Caudata</taxon>
        <taxon>Salamandroidea</taxon>
        <taxon>Salamandridae</taxon>
        <taxon>Pleurodelinae</taxon>
        <taxon>Pleurodeles</taxon>
    </lineage>
</organism>
<dbReference type="Proteomes" id="UP001066276">
    <property type="component" value="Chromosome 3_1"/>
</dbReference>
<feature type="compositionally biased region" description="Basic and acidic residues" evidence="1">
    <location>
        <begin position="82"/>
        <end position="95"/>
    </location>
</feature>
<reference evidence="2" key="1">
    <citation type="journal article" date="2022" name="bioRxiv">
        <title>Sequencing and chromosome-scale assembly of the giantPleurodeles waltlgenome.</title>
        <authorList>
            <person name="Brown T."/>
            <person name="Elewa A."/>
            <person name="Iarovenko S."/>
            <person name="Subramanian E."/>
            <person name="Araus A.J."/>
            <person name="Petzold A."/>
            <person name="Susuki M."/>
            <person name="Suzuki K.-i.T."/>
            <person name="Hayashi T."/>
            <person name="Toyoda A."/>
            <person name="Oliveira C."/>
            <person name="Osipova E."/>
            <person name="Leigh N.D."/>
            <person name="Simon A."/>
            <person name="Yun M.H."/>
        </authorList>
    </citation>
    <scope>NUCLEOTIDE SEQUENCE</scope>
    <source>
        <strain evidence="2">20211129_DDA</strain>
        <tissue evidence="2">Liver</tissue>
    </source>
</reference>